<dbReference type="Proteomes" id="UP000218231">
    <property type="component" value="Unassembled WGS sequence"/>
</dbReference>
<feature type="compositionally biased region" description="Low complexity" evidence="1">
    <location>
        <begin position="357"/>
        <end position="370"/>
    </location>
</feature>
<sequence>MYVKLSLICLLAAIACASSQYYYGGPYNYYWPYVYYYMTPASGSSSSSGTGQGNNVQYSQPAQYQQQPGGGNQGYNQNQGYAQNQQFQVGPFWYRLATIYYHFSSQANSSSTTIKVVAIRAKGSTIRTRDKGRARIREWANRVKMGRAKTSTSKVRRVGDRKLDRIDKMGRIINMISSHPSKTRAKMVRNMINQVPGRVQAQHRLLVDATKIKAPQIPRGWEMGKMGRDKTKTLHSIKPYLLLRRARKVELGMISQNGEGQGYQYDQGMGQSSTQDYSGGQGGYQQDQNGGQQGQGQGQGQGQQGQGQGQGQGQNGQNNHNGGQGGSNQGQGQGGQGQGGHNNQQGGQGQGQGQGQNSGQYNQGQGQYQGQQGGSNQGYNGNQAGTNPQFDQSGSGTGNGQPVWYYFYYPSNLYGYYGK</sequence>
<feature type="region of interest" description="Disordered" evidence="1">
    <location>
        <begin position="262"/>
        <end position="398"/>
    </location>
</feature>
<keyword evidence="4" id="KW-1185">Reference proteome</keyword>
<reference evidence="3 4" key="1">
    <citation type="journal article" date="2017" name="Curr. Biol.">
        <title>Genome architecture and evolution of a unichromosomal asexual nematode.</title>
        <authorList>
            <person name="Fradin H."/>
            <person name="Zegar C."/>
            <person name="Gutwein M."/>
            <person name="Lucas J."/>
            <person name="Kovtun M."/>
            <person name="Corcoran D."/>
            <person name="Baugh L.R."/>
            <person name="Kiontke K."/>
            <person name="Gunsalus K."/>
            <person name="Fitch D.H."/>
            <person name="Piano F."/>
        </authorList>
    </citation>
    <scope>NUCLEOTIDE SEQUENCE [LARGE SCALE GENOMIC DNA]</scope>
    <source>
        <strain evidence="3">PF1309</strain>
    </source>
</reference>
<name>A0A2A2JJH4_9BILA</name>
<keyword evidence="2" id="KW-0732">Signal</keyword>
<feature type="signal peptide" evidence="2">
    <location>
        <begin position="1"/>
        <end position="19"/>
    </location>
</feature>
<organism evidence="3 4">
    <name type="scientific">Diploscapter pachys</name>
    <dbReference type="NCBI Taxonomy" id="2018661"/>
    <lineage>
        <taxon>Eukaryota</taxon>
        <taxon>Metazoa</taxon>
        <taxon>Ecdysozoa</taxon>
        <taxon>Nematoda</taxon>
        <taxon>Chromadorea</taxon>
        <taxon>Rhabditida</taxon>
        <taxon>Rhabditina</taxon>
        <taxon>Rhabditomorpha</taxon>
        <taxon>Rhabditoidea</taxon>
        <taxon>Rhabditidae</taxon>
        <taxon>Diploscapter</taxon>
    </lineage>
</organism>
<evidence type="ECO:0000313" key="4">
    <source>
        <dbReference type="Proteomes" id="UP000218231"/>
    </source>
</evidence>
<feature type="chain" id="PRO_5012177833" evidence="2">
    <location>
        <begin position="20"/>
        <end position="419"/>
    </location>
</feature>
<feature type="compositionally biased region" description="Gly residues" evidence="1">
    <location>
        <begin position="291"/>
        <end position="314"/>
    </location>
</feature>
<accession>A0A2A2JJH4</accession>
<proteinExistence type="predicted"/>
<evidence type="ECO:0000256" key="1">
    <source>
        <dbReference type="SAM" id="MobiDB-lite"/>
    </source>
</evidence>
<protein>
    <submittedName>
        <fullName evidence="3">Uncharacterized protein</fullName>
    </submittedName>
</protein>
<feature type="compositionally biased region" description="Gly residues" evidence="1">
    <location>
        <begin position="322"/>
        <end position="356"/>
    </location>
</feature>
<comment type="caution">
    <text evidence="3">The sequence shown here is derived from an EMBL/GenBank/DDBJ whole genome shotgun (WGS) entry which is preliminary data.</text>
</comment>
<dbReference type="AlphaFoldDB" id="A0A2A2JJH4"/>
<gene>
    <name evidence="3" type="ORF">WR25_22796</name>
</gene>
<dbReference type="PROSITE" id="PS51257">
    <property type="entry name" value="PROKAR_LIPOPROTEIN"/>
    <property type="match status" value="1"/>
</dbReference>
<evidence type="ECO:0000313" key="3">
    <source>
        <dbReference type="EMBL" id="PAV61870.1"/>
    </source>
</evidence>
<evidence type="ECO:0000256" key="2">
    <source>
        <dbReference type="SAM" id="SignalP"/>
    </source>
</evidence>
<dbReference type="EMBL" id="LIAE01010396">
    <property type="protein sequence ID" value="PAV61870.1"/>
    <property type="molecule type" value="Genomic_DNA"/>
</dbReference>
<feature type="compositionally biased region" description="Polar residues" evidence="1">
    <location>
        <begin position="384"/>
        <end position="394"/>
    </location>
</feature>
<feature type="compositionally biased region" description="Low complexity" evidence="1">
    <location>
        <begin position="262"/>
        <end position="290"/>
    </location>
</feature>